<dbReference type="RefSeq" id="WP_133108075.1">
    <property type="nucleotide sequence ID" value="NZ_SMNA01000006.1"/>
</dbReference>
<protein>
    <recommendedName>
        <fullName evidence="4">LysM domain-containing protein</fullName>
    </recommendedName>
</protein>
<dbReference type="InterPro" id="IPR031325">
    <property type="entry name" value="RHS_repeat"/>
</dbReference>
<organism evidence="2 3">
    <name type="scientific">Occultella glacieicola</name>
    <dbReference type="NCBI Taxonomy" id="2518684"/>
    <lineage>
        <taxon>Bacteria</taxon>
        <taxon>Bacillati</taxon>
        <taxon>Actinomycetota</taxon>
        <taxon>Actinomycetes</taxon>
        <taxon>Micrococcales</taxon>
        <taxon>Ruaniaceae</taxon>
        <taxon>Occultella</taxon>
    </lineage>
</organism>
<dbReference type="Pfam" id="PF05593">
    <property type="entry name" value="RHS_repeat"/>
    <property type="match status" value="1"/>
</dbReference>
<dbReference type="PANTHER" id="PTHR32305:SF15">
    <property type="entry name" value="PROTEIN RHSA-RELATED"/>
    <property type="match status" value="1"/>
</dbReference>
<sequence>MSTIEDVGPGVTAAPRVVADAARGRRVVTLDPAGRPVRVELPDGESLHVTRDPTLQRLALRDGHGTLIARIHTDTAPGAWYRRPPPPGVDTVHRVSADDPTGTTSLTASATMVRQERDGAVLRIDSDPDGRPARVTLPGLARDLHYRPVGAGCWDVTVGGVRLLGLAGGPDALRCDLGEGAGWVRREWPGVLTFTGTDGTEILTERRDRAGRVHSRRWPGTAEFSYERDDRSRLVTWTRTGPDGAALAQRRTYSGPELSAVVTGRRRTVVRTDVGGRVRRLIGPSQTVTFDYDPNGRRTRRTSGTGDRAATEYRYDALGQLVEARGPDGESTRYGWDGLGRRLWVERAGRRFTEHRDPTGRLWSVTDADGALVHAFVWWEGRVLARLGPDGRLDEAYLTDRVGTLLGLATPASGWVFSEAIQPPFGAVTAAWRPTLFGHIADGATTLICFGGRELDTETGTFLTPDPWHGGPDDPRAVGGQTATELARVAERPASGVHAYHLSQGDPLSRPDVDGHFAWGNLVLTIFLGPTWGFPLTSLSVFAFEPLNLYFEIFGLLGALFTWNGHPWPQHSLGTMRGGTAGRVGTVALALNGFIPRVFAGGIDADRAVTIGHVAWENRRFFELLDRPRVLELDDVRGTPRPDGTPSGDARAFSDVRQGSVLALVGTDTDARTWVQGTWWSRGPGNAVGLRGGRQSFEDRGAAGAAHVRGTMFMAQPLREIMPRPFSADDGGRIEVHEYAAVGGHSSTGVLVSEVWFAFSVPADAGLAAATVVEVAAAGAVAPAYGAITQVVPASEPVVILDHELPSRFHSPSVRADAVALRVMTSGTATSAGWAAVAAPPNRAVHLTAPGHPVAVDDVFAFLPTAPGGPVPATPERPQTYTRVSKVTLTLTLDPPIASLTLAGAAAFRLTTDGTALLGSVADPAAHPDVVTFLDDPGLDVGDDLAVAPTGTGATVQYARVSAVTPATPAVPPDGGTPGTPAVPASVSVEPPLTLAAATGVRVTRLKESDRSQDTGTGATQSGDDLALEVRSSAVFAVGQAVRLEVGGAHHVRRVSAVADVALETVDELVGTAPFTLTRFTGASSTTSAHLSASRFVRHTGGALPSVYGDWPAELMGLVTGLYWPDHQAMGWRFFLKGAPAGLHPDFRDTWQPLTLGADHYWLLASDLRITGEGVNQFWEPDLDDTYPDRHRQRIFPASASPPAPPIPVSVRGFVTTGVHRPDAGGGKVLVRRAEVQVPEAPLVRWSLADSLAEHELSHAVQNTYWGPLLGALPVQGVIRTLRDVWAATGDEPPTWLSWTPFDEAAGAVGFNDTNIFELFSIGGIMQLLWTFVILGPALGNEEAREALLSLDFDDWAQVFNPVNQQIIRNLPQVDPDAPADERWPIALGRFFASGLDLRSWTPFLGLVPTWLPDGEKNFLEQQASRWSGDLYSTLLTANDRFNLTTSAIGRDIHDADLSVALGRGVRIMGFFNNRDDRNTQLDSCDAPGSSLTRLDAPPDHPSGTPPVMQEFNQFFELTADATGAHLWVPEELYESVRTTAPTTVQVDGPVPSGGGAAPTAGFLRVPAGGVLAPRLRAIVPVPPAVMRSVGFYLIGAAPGTWHVATDTPSSTPAADNAHTNTAEITFSSAVRLGEEDVAWNEPFASGVPATTPQATLVERFITETQRLRVEAVKVNQLVAQAEAPIRLTSGADGEGWDLTVDLPAPPATLPHEARVRIWATIGRNDPELFDLHQADIDSLRDRRSYLDADLFVPVRDFLVRVVDLPVLPDGVIAAAEDFDVDVPVKLSGPAAIIPTGTTLAVERVEDRPPRGERWRLHVAGRRAVPEQVVVPVTVRFGTGTGTVDRTFDVTVNPNFTIDKAPAVAAYEATPAAPLVLTVTGATGALSVANEPPADSRTVVTITGTTVTVTVQGPGPRADTAYDLVLEDGNQRLGIRRITLKGTWTTVRLHTKVLTEPDVDVDTAIEAMREVYESVGVAVVHVSTEELTLPALNDVDVGTCVTGVTTAEQNTLFANRNSALASDVVVYFVRSTVPPLNGCAAHPPGRPGAVVARGATRWTLGHEVGHVLGLAHVDPTDRLMTGGGTSNITNPPPDLTAAETATMFTSPFTN</sequence>
<accession>A0ABY2E1E3</accession>
<proteinExistence type="predicted"/>
<dbReference type="Proteomes" id="UP000504882">
    <property type="component" value="Unassembled WGS sequence"/>
</dbReference>
<evidence type="ECO:0000313" key="3">
    <source>
        <dbReference type="Proteomes" id="UP000504882"/>
    </source>
</evidence>
<dbReference type="InterPro" id="IPR050708">
    <property type="entry name" value="T6SS_VgrG/RHS"/>
</dbReference>
<evidence type="ECO:0000256" key="1">
    <source>
        <dbReference type="SAM" id="MobiDB-lite"/>
    </source>
</evidence>
<dbReference type="Gene3D" id="2.180.10.10">
    <property type="entry name" value="RHS repeat-associated core"/>
    <property type="match status" value="1"/>
</dbReference>
<feature type="compositionally biased region" description="Polar residues" evidence="1">
    <location>
        <begin position="1014"/>
        <end position="1023"/>
    </location>
</feature>
<evidence type="ECO:0008006" key="4">
    <source>
        <dbReference type="Google" id="ProtNLM"/>
    </source>
</evidence>
<feature type="region of interest" description="Disordered" evidence="1">
    <location>
        <begin position="1004"/>
        <end position="1024"/>
    </location>
</feature>
<name>A0ABY2E1E3_9MICO</name>
<gene>
    <name evidence="2" type="ORF">EXU48_12810</name>
</gene>
<reference evidence="2 3" key="1">
    <citation type="submission" date="2019-03" db="EMBL/GenBank/DDBJ databases">
        <title>Genomic features of bacteria from cold environments.</title>
        <authorList>
            <person name="Shen L."/>
        </authorList>
    </citation>
    <scope>NUCLEOTIDE SEQUENCE [LARGE SCALE GENOMIC DNA]</scope>
    <source>
        <strain evidence="3">T3246-1</strain>
    </source>
</reference>
<dbReference type="EMBL" id="SMNA01000006">
    <property type="protein sequence ID" value="TDE92445.1"/>
    <property type="molecule type" value="Genomic_DNA"/>
</dbReference>
<dbReference type="PANTHER" id="PTHR32305">
    <property type="match status" value="1"/>
</dbReference>
<evidence type="ECO:0000313" key="2">
    <source>
        <dbReference type="EMBL" id="TDE92445.1"/>
    </source>
</evidence>
<dbReference type="SUPFAM" id="SSF55486">
    <property type="entry name" value="Metalloproteases ('zincins'), catalytic domain"/>
    <property type="match status" value="1"/>
</dbReference>
<keyword evidence="3" id="KW-1185">Reference proteome</keyword>
<comment type="caution">
    <text evidence="2">The sequence shown here is derived from an EMBL/GenBank/DDBJ whole genome shotgun (WGS) entry which is preliminary data.</text>
</comment>
<dbReference type="InterPro" id="IPR006530">
    <property type="entry name" value="YD"/>
</dbReference>
<feature type="region of interest" description="Disordered" evidence="1">
    <location>
        <begin position="1479"/>
        <end position="1506"/>
    </location>
</feature>
<dbReference type="NCBIfam" id="TIGR01643">
    <property type="entry name" value="YD_repeat_2x"/>
    <property type="match status" value="1"/>
</dbReference>